<evidence type="ECO:0000313" key="2">
    <source>
        <dbReference type="EMBL" id="KSU50696.1"/>
    </source>
</evidence>
<proteinExistence type="predicted"/>
<evidence type="ECO:0000259" key="1">
    <source>
        <dbReference type="Pfam" id="PF14493"/>
    </source>
</evidence>
<dbReference type="OrthoDB" id="2354672at2"/>
<dbReference type="Proteomes" id="UP000053797">
    <property type="component" value="Unassembled WGS sequence"/>
</dbReference>
<dbReference type="EMBL" id="LNQL01000001">
    <property type="protein sequence ID" value="KSU50696.1"/>
    <property type="molecule type" value="Genomic_DNA"/>
</dbReference>
<organism evidence="2 3">
    <name type="scientific">Exiguobacterium indicum</name>
    <dbReference type="NCBI Taxonomy" id="296995"/>
    <lineage>
        <taxon>Bacteria</taxon>
        <taxon>Bacillati</taxon>
        <taxon>Bacillota</taxon>
        <taxon>Bacilli</taxon>
        <taxon>Bacillales</taxon>
        <taxon>Bacillales Family XII. Incertae Sedis</taxon>
        <taxon>Exiguobacterium</taxon>
    </lineage>
</organism>
<feature type="domain" description="Helicase Helix-turn-helix" evidence="1">
    <location>
        <begin position="244"/>
        <end position="332"/>
    </location>
</feature>
<dbReference type="InterPro" id="IPR029491">
    <property type="entry name" value="Helicase_HTH"/>
</dbReference>
<accession>A0A0V8GK79</accession>
<evidence type="ECO:0000313" key="3">
    <source>
        <dbReference type="Proteomes" id="UP000053797"/>
    </source>
</evidence>
<dbReference type="AlphaFoldDB" id="A0A0V8GK79"/>
<name>A0A0V8GK79_9BACL</name>
<reference evidence="2 3" key="1">
    <citation type="journal article" date="2015" name="Int. J. Syst. Evol. Microbiol.">
        <title>Exiguobacterium enclense sp. nov., isolated from sediment.</title>
        <authorList>
            <person name="Dastager S.G."/>
            <person name="Mawlankar R."/>
            <person name="Sonalkar V.V."/>
            <person name="Thorat M.N."/>
            <person name="Mual P."/>
            <person name="Verma A."/>
            <person name="Krishnamurthi S."/>
            <person name="Tang S.K."/>
            <person name="Li W.J."/>
        </authorList>
    </citation>
    <scope>NUCLEOTIDE SEQUENCE [LARGE SCALE GENOMIC DNA]</scope>
    <source>
        <strain evidence="2 3">NIO-1109</strain>
    </source>
</reference>
<comment type="caution">
    <text evidence="2">The sequence shown here is derived from an EMBL/GenBank/DDBJ whole genome shotgun (WGS) entry which is preliminary data.</text>
</comment>
<dbReference type="RefSeq" id="WP_058264825.1">
    <property type="nucleotide sequence ID" value="NZ_FMYN01000001.1"/>
</dbReference>
<gene>
    <name evidence="2" type="ORF">AS033_04755</name>
</gene>
<protein>
    <recommendedName>
        <fullName evidence="1">Helicase Helix-turn-helix domain-containing protein</fullName>
    </recommendedName>
</protein>
<sequence>MEVSLLERIFLESIQRLRNERSDRSLYHVFQGKKSATSLQDAHFYDLESVFGTVLVSKQRFETILAELAQKNWIEQQETLRLTHEGARLINQTDRAIIDQLGGELRGYAEMMWKRLSLLVQTMICLEAKQPFIPVQQETIVREWVKSVLPIISNRAEWLHDMQQELIFLLERLSERDATLISYRLSGVQAGWSYPQLAQMMKTDVETVQYEFTIAWRKCIDDLEKTPLLKQIGADLHTTKMTQSAKKTWELLQQGLTVEAVAIRRRLKNSTMEDHLVEIAMYAPSFPLDHFVTPSQQEEVRQIAQRLGTYALKRIKSEMQSDISYFQIRLVLARSKWEGM</sequence>
<dbReference type="Pfam" id="PF14493">
    <property type="entry name" value="HTH_40"/>
    <property type="match status" value="1"/>
</dbReference>